<keyword evidence="4" id="KW-1133">Transmembrane helix</keyword>
<proteinExistence type="predicted"/>
<sequence>MQEYHMMVELLSNFEILNQDIAGKASSRKSVAVNEEKEMMTPVFRVNLEKQYFGKYGEITDSMIMKDRYTGQLRGFGFVTYADPSVVDKVIEENHVFNGKQVEIKRTIPKGSVLLVMVLVGIAILMEVLVVVILVLRIGLQVSEVGLVGTDGTVEVVSLVRVMGALAAVA</sequence>
<evidence type="ECO:0000256" key="2">
    <source>
        <dbReference type="ARBA" id="ARBA00023242"/>
    </source>
</evidence>
<dbReference type="GO" id="GO:0000785">
    <property type="term" value="C:chromatin"/>
    <property type="evidence" value="ECO:0007669"/>
    <property type="project" value="TreeGrafter"/>
</dbReference>
<dbReference type="GO" id="GO:0003723">
    <property type="term" value="F:RNA binding"/>
    <property type="evidence" value="ECO:0007669"/>
    <property type="project" value="UniProtKB-UniRule"/>
</dbReference>
<gene>
    <name evidence="6" type="ORF">Sjap_015098</name>
</gene>
<dbReference type="InterPro" id="IPR035979">
    <property type="entry name" value="RBD_domain_sf"/>
</dbReference>
<reference evidence="6 7" key="1">
    <citation type="submission" date="2024-01" db="EMBL/GenBank/DDBJ databases">
        <title>Genome assemblies of Stephania.</title>
        <authorList>
            <person name="Yang L."/>
        </authorList>
    </citation>
    <scope>NUCLEOTIDE SEQUENCE [LARGE SCALE GENOMIC DNA]</scope>
    <source>
        <strain evidence="6">QJT</strain>
        <tissue evidence="6">Leaf</tissue>
    </source>
</reference>
<keyword evidence="4" id="KW-0812">Transmembrane</keyword>
<evidence type="ECO:0000313" key="7">
    <source>
        <dbReference type="Proteomes" id="UP001417504"/>
    </source>
</evidence>
<dbReference type="Gene3D" id="3.30.70.330">
    <property type="match status" value="1"/>
</dbReference>
<feature type="domain" description="RRM" evidence="5">
    <location>
        <begin position="50"/>
        <end position="109"/>
    </location>
</feature>
<keyword evidence="2" id="KW-0539">Nucleus</keyword>
<name>A0AAP0IIG8_9MAGN</name>
<dbReference type="PROSITE" id="PS50102">
    <property type="entry name" value="RRM"/>
    <property type="match status" value="1"/>
</dbReference>
<dbReference type="Proteomes" id="UP001417504">
    <property type="component" value="Unassembled WGS sequence"/>
</dbReference>
<accession>A0AAP0IIG8</accession>
<evidence type="ECO:0000256" key="4">
    <source>
        <dbReference type="SAM" id="Phobius"/>
    </source>
</evidence>
<keyword evidence="4" id="KW-0472">Membrane</keyword>
<feature type="transmembrane region" description="Helical" evidence="4">
    <location>
        <begin position="113"/>
        <end position="136"/>
    </location>
</feature>
<comment type="subcellular location">
    <subcellularLocation>
        <location evidence="1">Nucleus</location>
    </subcellularLocation>
</comment>
<dbReference type="PANTHER" id="PTHR48033:SF10">
    <property type="entry name" value="RNA-BINDING PROTEIN SQUID"/>
    <property type="match status" value="1"/>
</dbReference>
<evidence type="ECO:0000259" key="5">
    <source>
        <dbReference type="PROSITE" id="PS50102"/>
    </source>
</evidence>
<evidence type="ECO:0000256" key="1">
    <source>
        <dbReference type="ARBA" id="ARBA00004123"/>
    </source>
</evidence>
<evidence type="ECO:0000313" key="6">
    <source>
        <dbReference type="EMBL" id="KAK9116151.1"/>
    </source>
</evidence>
<evidence type="ECO:0000256" key="3">
    <source>
        <dbReference type="PROSITE-ProRule" id="PRU00176"/>
    </source>
</evidence>
<dbReference type="GO" id="GO:0005654">
    <property type="term" value="C:nucleoplasm"/>
    <property type="evidence" value="ECO:0007669"/>
    <property type="project" value="TreeGrafter"/>
</dbReference>
<keyword evidence="3" id="KW-0694">RNA-binding</keyword>
<dbReference type="SMART" id="SM00360">
    <property type="entry name" value="RRM"/>
    <property type="match status" value="1"/>
</dbReference>
<organism evidence="6 7">
    <name type="scientific">Stephania japonica</name>
    <dbReference type="NCBI Taxonomy" id="461633"/>
    <lineage>
        <taxon>Eukaryota</taxon>
        <taxon>Viridiplantae</taxon>
        <taxon>Streptophyta</taxon>
        <taxon>Embryophyta</taxon>
        <taxon>Tracheophyta</taxon>
        <taxon>Spermatophyta</taxon>
        <taxon>Magnoliopsida</taxon>
        <taxon>Ranunculales</taxon>
        <taxon>Menispermaceae</taxon>
        <taxon>Menispermoideae</taxon>
        <taxon>Cissampelideae</taxon>
        <taxon>Stephania</taxon>
    </lineage>
</organism>
<dbReference type="InterPro" id="IPR012677">
    <property type="entry name" value="Nucleotide-bd_a/b_plait_sf"/>
</dbReference>
<comment type="caution">
    <text evidence="6">The sequence shown here is derived from an EMBL/GenBank/DDBJ whole genome shotgun (WGS) entry which is preliminary data.</text>
</comment>
<dbReference type="Pfam" id="PF00076">
    <property type="entry name" value="RRM_1"/>
    <property type="match status" value="1"/>
</dbReference>
<dbReference type="AlphaFoldDB" id="A0AAP0IIG8"/>
<protein>
    <recommendedName>
        <fullName evidence="5">RRM domain-containing protein</fullName>
    </recommendedName>
</protein>
<dbReference type="SUPFAM" id="SSF54928">
    <property type="entry name" value="RNA-binding domain, RBD"/>
    <property type="match status" value="1"/>
</dbReference>
<keyword evidence="7" id="KW-1185">Reference proteome</keyword>
<dbReference type="InterPro" id="IPR000504">
    <property type="entry name" value="RRM_dom"/>
</dbReference>
<dbReference type="GO" id="GO:0010468">
    <property type="term" value="P:regulation of gene expression"/>
    <property type="evidence" value="ECO:0007669"/>
    <property type="project" value="TreeGrafter"/>
</dbReference>
<dbReference type="EMBL" id="JBBNAE010000006">
    <property type="protein sequence ID" value="KAK9116151.1"/>
    <property type="molecule type" value="Genomic_DNA"/>
</dbReference>
<dbReference type="PANTHER" id="PTHR48033">
    <property type="entry name" value="RNA-BINDING (RRM/RBD/RNP MOTIFS) FAMILY PROTEIN"/>
    <property type="match status" value="1"/>
</dbReference>